<evidence type="ECO:0000256" key="1">
    <source>
        <dbReference type="SAM" id="MobiDB-lite"/>
    </source>
</evidence>
<dbReference type="InterPro" id="IPR012337">
    <property type="entry name" value="RNaseH-like_sf"/>
</dbReference>
<dbReference type="Gene3D" id="3.30.420.10">
    <property type="entry name" value="Ribonuclease H-like superfamily/Ribonuclease H"/>
    <property type="match status" value="1"/>
</dbReference>
<dbReference type="InterPro" id="IPR050951">
    <property type="entry name" value="Retrovirus_Pol_polyprotein"/>
</dbReference>
<dbReference type="SUPFAM" id="SSF53098">
    <property type="entry name" value="Ribonuclease H-like"/>
    <property type="match status" value="1"/>
</dbReference>
<feature type="compositionally biased region" description="Basic residues" evidence="1">
    <location>
        <begin position="1041"/>
        <end position="1063"/>
    </location>
</feature>
<evidence type="ECO:0000313" key="2">
    <source>
        <dbReference type="EMBL" id="CAF1503426.1"/>
    </source>
</evidence>
<feature type="region of interest" description="Disordered" evidence="1">
    <location>
        <begin position="1039"/>
        <end position="1063"/>
    </location>
</feature>
<dbReference type="GO" id="GO:0003676">
    <property type="term" value="F:nucleic acid binding"/>
    <property type="evidence" value="ECO:0007669"/>
    <property type="project" value="InterPro"/>
</dbReference>
<dbReference type="InterPro" id="IPR036397">
    <property type="entry name" value="RNaseH_sf"/>
</dbReference>
<evidence type="ECO:0000313" key="3">
    <source>
        <dbReference type="Proteomes" id="UP000663852"/>
    </source>
</evidence>
<dbReference type="AlphaFoldDB" id="A0A815TCV6"/>
<dbReference type="OrthoDB" id="441971at2759"/>
<accession>A0A815TCV6</accession>
<protein>
    <submittedName>
        <fullName evidence="2">Uncharacterized protein</fullName>
    </submittedName>
</protein>
<organism evidence="2 3">
    <name type="scientific">Adineta ricciae</name>
    <name type="common">Rotifer</name>
    <dbReference type="NCBI Taxonomy" id="249248"/>
    <lineage>
        <taxon>Eukaryota</taxon>
        <taxon>Metazoa</taxon>
        <taxon>Spiralia</taxon>
        <taxon>Gnathifera</taxon>
        <taxon>Rotifera</taxon>
        <taxon>Eurotatoria</taxon>
        <taxon>Bdelloidea</taxon>
        <taxon>Adinetida</taxon>
        <taxon>Adinetidae</taxon>
        <taxon>Adineta</taxon>
    </lineage>
</organism>
<sequence>MNPLHNPVSFHSNTHLDDYLSSCDPSLLHRGYSRLSSDGLLPHPAAINHHARESHIPYTLSHLDSTTRLEHPIHVHRSMSESVITQLITRISHIRLYAVITQLDDVLHVHSQGLPAIIHIHAIPSQSHSIKFLLELQHLPPASSSLFSLIQQLCHLVFSSDNIIFSCGNLQQSLALFESFNLFSLSQLIHVLDLQSLFATHWNSLHPHTAECLSHPTVVSDDCETDDTLVCLVNTDDLEIDSLHANLLDDYSGCTCPSDIRPYKGSQSLELPLISNLWSCGLDFVLTPCVSLDDQTIRQNLVSHLVQTADAYTSLYFFLGNSVPSLIAKLQDSQDNNWDEYLQAVVFAYNTGTHKTTKYSPYELLYGRAPRLPITIRPSHFTFSKPNDYFEQLRKTLRIYQQAAHDHILSQQSHAKRRYDLNRADPHYCIGDSVLIRLPGNRGKLDPRFSLVPHIITAVNHPTYEVQDLETDTYTQVHISILPVTFTAMNFMHNPVYFHSNTHLDDYLSSYDPSLLHRGSSRLSSDGLLPHPAVINHHTRESHIPYTLSHLDSTTRLEQPIHVHRSMSESVITQLITRISHIRLYAVITQLDDVLHVHSLGLPAIIHIHAIPSQSHSIKFLLELQHLPSASSSLFSLIQQLCHLVFSSDNIIFSWGNLQQSLVLFESFNLFSLSQFTHVLDLQSLFATHWNSLHPHTAECLSHPTVVSDDCETDDTLICLVNTDDLEIDSLRANLLDDYSGCTCPYDIRPYKGSQVKWSLHKALDSVFHQSLELPLISNLWSHGLDFVLTPCASLDDQTIRQNLVSHLVQTADAYTSLYFFLGNSVPSLVPSNSPVSYSLSVASPSLPIFYLLADSHGRHLPSTITTSTYTLINTTVSGLHWFHPTRQNLSVQSLISSPEIFSHLSSCQRLLLLVGTNSARNTPASVIIEQISNIVDTIRSRHSQLSSTRAIAIAMVFPCYKTSTIFPSLTALTRNIQDYHALLHDLSISHRFLLVNLQIQDIHISRDRLHVHNRYSSLLSDNIIRSFTHSSLSTNQRRSIAARRRRYTKRRTQLKLQRHQSL</sequence>
<gene>
    <name evidence="2" type="ORF">EDS130_LOCUS42779</name>
</gene>
<dbReference type="PANTHER" id="PTHR37984:SF15">
    <property type="entry name" value="INTEGRASE CATALYTIC DOMAIN-CONTAINING PROTEIN"/>
    <property type="match status" value="1"/>
</dbReference>
<reference evidence="2" key="1">
    <citation type="submission" date="2021-02" db="EMBL/GenBank/DDBJ databases">
        <authorList>
            <person name="Nowell W R."/>
        </authorList>
    </citation>
    <scope>NUCLEOTIDE SEQUENCE</scope>
</reference>
<proteinExistence type="predicted"/>
<name>A0A815TCV6_ADIRI</name>
<comment type="caution">
    <text evidence="2">The sequence shown here is derived from an EMBL/GenBank/DDBJ whole genome shotgun (WGS) entry which is preliminary data.</text>
</comment>
<dbReference type="EMBL" id="CAJNOJ010000648">
    <property type="protein sequence ID" value="CAF1503426.1"/>
    <property type="molecule type" value="Genomic_DNA"/>
</dbReference>
<dbReference type="Proteomes" id="UP000663852">
    <property type="component" value="Unassembled WGS sequence"/>
</dbReference>
<dbReference type="PANTHER" id="PTHR37984">
    <property type="entry name" value="PROTEIN CBG26694"/>
    <property type="match status" value="1"/>
</dbReference>